<feature type="region of interest" description="Disordered" evidence="10">
    <location>
        <begin position="475"/>
        <end position="509"/>
    </location>
</feature>
<dbReference type="GO" id="GO:0043335">
    <property type="term" value="P:protein unfolding"/>
    <property type="evidence" value="ECO:0007669"/>
    <property type="project" value="TreeGrafter"/>
</dbReference>
<dbReference type="GO" id="GO:0005737">
    <property type="term" value="C:cytoplasm"/>
    <property type="evidence" value="ECO:0007669"/>
    <property type="project" value="UniProtKB-SubCell"/>
</dbReference>
<evidence type="ECO:0000256" key="6">
    <source>
        <dbReference type="ARBA" id="ARBA00023186"/>
    </source>
</evidence>
<dbReference type="SUPFAM" id="SSF109998">
    <property type="entry name" value="Triger factor/SurA peptide-binding domain-like"/>
    <property type="match status" value="1"/>
</dbReference>
<dbReference type="InterPro" id="IPR027304">
    <property type="entry name" value="Trigger_fact/SurA_dom_sf"/>
</dbReference>
<comment type="function">
    <text evidence="9">Involved in protein export. Acts as a chaperone by maintaining the newly synthesized protein in an open conformation. Functions as a peptidyl-prolyl cis-trans isomerase.</text>
</comment>
<dbReference type="InterPro" id="IPR008881">
    <property type="entry name" value="Trigger_fac_ribosome-bd_bac"/>
</dbReference>
<dbReference type="GO" id="GO:0051083">
    <property type="term" value="P:'de novo' cotranslational protein folding"/>
    <property type="evidence" value="ECO:0007669"/>
    <property type="project" value="TreeGrafter"/>
</dbReference>
<reference evidence="13 14" key="1">
    <citation type="submission" date="2019-02" db="EMBL/GenBank/DDBJ databases">
        <title>Deep-cultivation of Planctomycetes and their phenomic and genomic characterization uncovers novel biology.</title>
        <authorList>
            <person name="Wiegand S."/>
            <person name="Jogler M."/>
            <person name="Boedeker C."/>
            <person name="Pinto D."/>
            <person name="Vollmers J."/>
            <person name="Rivas-Marin E."/>
            <person name="Kohn T."/>
            <person name="Peeters S.H."/>
            <person name="Heuer A."/>
            <person name="Rast P."/>
            <person name="Oberbeckmann S."/>
            <person name="Bunk B."/>
            <person name="Jeske O."/>
            <person name="Meyerdierks A."/>
            <person name="Storesund J.E."/>
            <person name="Kallscheuer N."/>
            <person name="Luecker S."/>
            <person name="Lage O.M."/>
            <person name="Pohl T."/>
            <person name="Merkel B.J."/>
            <person name="Hornburger P."/>
            <person name="Mueller R.-W."/>
            <person name="Bruemmer F."/>
            <person name="Labrenz M."/>
            <person name="Spormann A.M."/>
            <person name="Op Den Camp H."/>
            <person name="Overmann J."/>
            <person name="Amann R."/>
            <person name="Jetten M.S.M."/>
            <person name="Mascher T."/>
            <person name="Medema M.H."/>
            <person name="Devos D.P."/>
            <person name="Kaster A.-K."/>
            <person name="Ovreas L."/>
            <person name="Rohde M."/>
            <person name="Galperin M.Y."/>
            <person name="Jogler C."/>
        </authorList>
    </citation>
    <scope>NUCLEOTIDE SEQUENCE [LARGE SCALE GENOMIC DNA]</scope>
    <source>
        <strain evidence="13 14">Mal64</strain>
    </source>
</reference>
<dbReference type="PANTHER" id="PTHR30560:SF3">
    <property type="entry name" value="TRIGGER FACTOR-LIKE PROTEIN TIG, CHLOROPLASTIC"/>
    <property type="match status" value="1"/>
</dbReference>
<evidence type="ECO:0000259" key="11">
    <source>
        <dbReference type="Pfam" id="PF05697"/>
    </source>
</evidence>
<dbReference type="InterPro" id="IPR005215">
    <property type="entry name" value="Trig_fac"/>
</dbReference>
<evidence type="ECO:0000256" key="4">
    <source>
        <dbReference type="ARBA" id="ARBA00016902"/>
    </source>
</evidence>
<protein>
    <recommendedName>
        <fullName evidence="4 9">Trigger factor</fullName>
        <shortName evidence="9">TF</shortName>
        <ecNumber evidence="3 9">5.2.1.8</ecNumber>
    </recommendedName>
    <alternativeName>
        <fullName evidence="8 9">PPIase</fullName>
    </alternativeName>
</protein>
<evidence type="ECO:0000256" key="7">
    <source>
        <dbReference type="ARBA" id="ARBA00023235"/>
    </source>
</evidence>
<dbReference type="PANTHER" id="PTHR30560">
    <property type="entry name" value="TRIGGER FACTOR CHAPERONE AND PEPTIDYL-PROLYL CIS/TRANS ISOMERASE"/>
    <property type="match status" value="1"/>
</dbReference>
<dbReference type="OrthoDB" id="9767721at2"/>
<dbReference type="GO" id="GO:0015031">
    <property type="term" value="P:protein transport"/>
    <property type="evidence" value="ECO:0007669"/>
    <property type="project" value="UniProtKB-UniRule"/>
</dbReference>
<dbReference type="Pfam" id="PF05698">
    <property type="entry name" value="Trigger_C"/>
    <property type="match status" value="1"/>
</dbReference>
<dbReference type="Proteomes" id="UP000315440">
    <property type="component" value="Unassembled WGS sequence"/>
</dbReference>
<keyword evidence="9" id="KW-0132">Cell division</keyword>
<dbReference type="EMBL" id="SJPQ01000002">
    <property type="protein sequence ID" value="TWT88881.1"/>
    <property type="molecule type" value="Genomic_DNA"/>
</dbReference>
<keyword evidence="7 9" id="KW-0413">Isomerase</keyword>
<sequence length="509" mass="56563">MAPPETDELPTDALPPEADGDDAPESLNLEVEVASPGACERRVTVTISRDDIERYFDNAYSDLMPSASVPGFRAGRAPRKLVEQKFKDEVADQVKGSLLMDSLSQISEEQSFAAISEPDLDLSAVEIPDDGPLTFEFSIEVRPDFDLPKWKGLEIARPTREYSDADIDAQVEKMLSRYGQLTPHDGPAAAGDYITANVTCRAGGKVVAEDEERLIRVRETLSFSDSRIEGFVALAEGKKAGDVITTTATLTQDAPNEAQRGQEVEVELKVLEVKKLKLPELTEEFLDEIGDFKSEEDFRTAVRQNLERQLEYAQQQKAREQITSLLTESADWDLPQGLLKRQSSRELERAVMELRRSGFSEAEIRARENDLRQNSAASTASALKEHFILERIAEEESLDVEEGDYDKEIFLISMQSGESPRRVRAQLEKRGLMDVLRNQIIERKVMELVQSEAKFQDEPFDQAEADVEAISFFAGGGEGDIPQATEEAEAAARAEEAKKPVNVSGSGKQ</sequence>
<feature type="domain" description="Trigger factor C-terminal" evidence="12">
    <location>
        <begin position="296"/>
        <end position="449"/>
    </location>
</feature>
<name>A0A5C5ZPZ8_9BACT</name>
<evidence type="ECO:0000256" key="1">
    <source>
        <dbReference type="ARBA" id="ARBA00000971"/>
    </source>
</evidence>
<keyword evidence="9" id="KW-0963">Cytoplasm</keyword>
<dbReference type="InterPro" id="IPR036611">
    <property type="entry name" value="Trigger_fac_ribosome-bd_sf"/>
</dbReference>
<comment type="catalytic activity">
    <reaction evidence="1 9">
        <text>[protein]-peptidylproline (omega=180) = [protein]-peptidylproline (omega=0)</text>
        <dbReference type="Rhea" id="RHEA:16237"/>
        <dbReference type="Rhea" id="RHEA-COMP:10747"/>
        <dbReference type="Rhea" id="RHEA-COMP:10748"/>
        <dbReference type="ChEBI" id="CHEBI:83833"/>
        <dbReference type="ChEBI" id="CHEBI:83834"/>
        <dbReference type="EC" id="5.2.1.8"/>
    </reaction>
</comment>
<dbReference type="EC" id="5.2.1.8" evidence="3 9"/>
<feature type="compositionally biased region" description="Basic and acidic residues" evidence="10">
    <location>
        <begin position="490"/>
        <end position="499"/>
    </location>
</feature>
<keyword evidence="14" id="KW-1185">Reference proteome</keyword>
<evidence type="ECO:0000256" key="3">
    <source>
        <dbReference type="ARBA" id="ARBA00013194"/>
    </source>
</evidence>
<evidence type="ECO:0000313" key="13">
    <source>
        <dbReference type="EMBL" id="TWT88881.1"/>
    </source>
</evidence>
<comment type="caution">
    <text evidence="13">The sequence shown here is derived from an EMBL/GenBank/DDBJ whole genome shotgun (WGS) entry which is preliminary data.</text>
</comment>
<dbReference type="Gene3D" id="3.10.50.40">
    <property type="match status" value="1"/>
</dbReference>
<evidence type="ECO:0000313" key="14">
    <source>
        <dbReference type="Proteomes" id="UP000315440"/>
    </source>
</evidence>
<dbReference type="NCBIfam" id="TIGR00115">
    <property type="entry name" value="tig"/>
    <property type="match status" value="1"/>
</dbReference>
<dbReference type="AlphaFoldDB" id="A0A5C5ZPZ8"/>
<dbReference type="InterPro" id="IPR046357">
    <property type="entry name" value="PPIase_dom_sf"/>
</dbReference>
<keyword evidence="5 9" id="KW-0697">Rotamase</keyword>
<proteinExistence type="inferred from homology"/>
<evidence type="ECO:0000256" key="8">
    <source>
        <dbReference type="ARBA" id="ARBA00029986"/>
    </source>
</evidence>
<dbReference type="HAMAP" id="MF_00303">
    <property type="entry name" value="Trigger_factor_Tig"/>
    <property type="match status" value="1"/>
</dbReference>
<comment type="similarity">
    <text evidence="2 9">Belongs to the FKBP-type PPIase family. Tig subfamily.</text>
</comment>
<dbReference type="Gene3D" id="1.10.3120.10">
    <property type="entry name" value="Trigger factor, C-terminal domain"/>
    <property type="match status" value="1"/>
</dbReference>
<evidence type="ECO:0000256" key="5">
    <source>
        <dbReference type="ARBA" id="ARBA00023110"/>
    </source>
</evidence>
<dbReference type="InterPro" id="IPR008880">
    <property type="entry name" value="Trigger_fac_C"/>
</dbReference>
<dbReference type="GO" id="GO:0051301">
    <property type="term" value="P:cell division"/>
    <property type="evidence" value="ECO:0007669"/>
    <property type="project" value="UniProtKB-KW"/>
</dbReference>
<dbReference type="GO" id="GO:0003755">
    <property type="term" value="F:peptidyl-prolyl cis-trans isomerase activity"/>
    <property type="evidence" value="ECO:0007669"/>
    <property type="project" value="UniProtKB-UniRule"/>
</dbReference>
<dbReference type="SUPFAM" id="SSF102735">
    <property type="entry name" value="Trigger factor ribosome-binding domain"/>
    <property type="match status" value="1"/>
</dbReference>
<evidence type="ECO:0000256" key="9">
    <source>
        <dbReference type="HAMAP-Rule" id="MF_00303"/>
    </source>
</evidence>
<dbReference type="InterPro" id="IPR037041">
    <property type="entry name" value="Trigger_fac_C_sf"/>
</dbReference>
<evidence type="ECO:0000256" key="10">
    <source>
        <dbReference type="SAM" id="MobiDB-lite"/>
    </source>
</evidence>
<accession>A0A5C5ZPZ8</accession>
<dbReference type="Pfam" id="PF05697">
    <property type="entry name" value="Trigger_N"/>
    <property type="match status" value="1"/>
</dbReference>
<dbReference type="RefSeq" id="WP_146400318.1">
    <property type="nucleotide sequence ID" value="NZ_SJPQ01000002.1"/>
</dbReference>
<organism evidence="13 14">
    <name type="scientific">Pseudobythopirellula maris</name>
    <dbReference type="NCBI Taxonomy" id="2527991"/>
    <lineage>
        <taxon>Bacteria</taxon>
        <taxon>Pseudomonadati</taxon>
        <taxon>Planctomycetota</taxon>
        <taxon>Planctomycetia</taxon>
        <taxon>Pirellulales</taxon>
        <taxon>Lacipirellulaceae</taxon>
        <taxon>Pseudobythopirellula</taxon>
    </lineage>
</organism>
<feature type="region of interest" description="Disordered" evidence="10">
    <location>
        <begin position="1"/>
        <end position="26"/>
    </location>
</feature>
<evidence type="ECO:0000256" key="2">
    <source>
        <dbReference type="ARBA" id="ARBA00005464"/>
    </source>
</evidence>
<evidence type="ECO:0000259" key="12">
    <source>
        <dbReference type="Pfam" id="PF05698"/>
    </source>
</evidence>
<comment type="subcellular location">
    <subcellularLocation>
        <location evidence="9">Cytoplasm</location>
    </subcellularLocation>
    <text evidence="9">About half TF is bound to the ribosome near the polypeptide exit tunnel while the other half is free in the cytoplasm.</text>
</comment>
<gene>
    <name evidence="9 13" type="primary">tig</name>
    <name evidence="13" type="ORF">Mal64_23710</name>
</gene>
<dbReference type="Gene3D" id="3.30.70.1050">
    <property type="entry name" value="Trigger factor ribosome-binding domain"/>
    <property type="match status" value="1"/>
</dbReference>
<keyword evidence="9" id="KW-0131">Cell cycle</keyword>
<dbReference type="GO" id="GO:0043022">
    <property type="term" value="F:ribosome binding"/>
    <property type="evidence" value="ECO:0007669"/>
    <property type="project" value="TreeGrafter"/>
</dbReference>
<comment type="domain">
    <text evidence="9">Consists of 3 domains; the N-terminus binds the ribosome, the middle domain has PPIase activity, while the C-terminus has intrinsic chaperone activity on its own.</text>
</comment>
<feature type="domain" description="Trigger factor ribosome-binding bacterial" evidence="11">
    <location>
        <begin position="30"/>
        <end position="174"/>
    </location>
</feature>
<dbReference type="GO" id="GO:0044183">
    <property type="term" value="F:protein folding chaperone"/>
    <property type="evidence" value="ECO:0007669"/>
    <property type="project" value="TreeGrafter"/>
</dbReference>
<dbReference type="SUPFAM" id="SSF54534">
    <property type="entry name" value="FKBP-like"/>
    <property type="match status" value="1"/>
</dbReference>
<feature type="compositionally biased region" description="Acidic residues" evidence="10">
    <location>
        <begin position="1"/>
        <end position="10"/>
    </location>
</feature>
<keyword evidence="6 9" id="KW-0143">Chaperone</keyword>